<dbReference type="EMBL" id="LGUC01000001">
    <property type="protein sequence ID" value="KPN32298.1"/>
    <property type="molecule type" value="Genomic_DNA"/>
</dbReference>
<organism evidence="4 5">
    <name type="scientific">Halolamina pelagica</name>
    <dbReference type="NCBI Taxonomy" id="699431"/>
    <lineage>
        <taxon>Archaea</taxon>
        <taxon>Methanobacteriati</taxon>
        <taxon>Methanobacteriota</taxon>
        <taxon>Stenosarchaea group</taxon>
        <taxon>Halobacteria</taxon>
        <taxon>Halobacteriales</taxon>
        <taxon>Haloferacaceae</taxon>
    </lineage>
</organism>
<dbReference type="Proteomes" id="UP000050535">
    <property type="component" value="Unassembled WGS sequence"/>
</dbReference>
<dbReference type="Pfam" id="PF02080">
    <property type="entry name" value="TrkA_C"/>
    <property type="match status" value="1"/>
</dbReference>
<dbReference type="InterPro" id="IPR058604">
    <property type="entry name" value="DUF8167_3rd"/>
</dbReference>
<dbReference type="Pfam" id="PF26502">
    <property type="entry name" value="DUF8167_2nd"/>
    <property type="match status" value="1"/>
</dbReference>
<evidence type="ECO:0000256" key="2">
    <source>
        <dbReference type="SAM" id="Phobius"/>
    </source>
</evidence>
<evidence type="ECO:0000313" key="5">
    <source>
        <dbReference type="Proteomes" id="UP000050535"/>
    </source>
</evidence>
<feature type="domain" description="RCK C-terminal" evidence="3">
    <location>
        <begin position="321"/>
        <end position="404"/>
    </location>
</feature>
<protein>
    <recommendedName>
        <fullName evidence="3">RCK C-terminal domain-containing protein</fullName>
    </recommendedName>
</protein>
<evidence type="ECO:0000313" key="4">
    <source>
        <dbReference type="EMBL" id="KPN32298.1"/>
    </source>
</evidence>
<feature type="transmembrane region" description="Helical" evidence="2">
    <location>
        <begin position="6"/>
        <end position="29"/>
    </location>
</feature>
<comment type="caution">
    <text evidence="4">The sequence shown here is derived from an EMBL/GenBank/DDBJ whole genome shotgun (WGS) entry which is preliminary data.</text>
</comment>
<gene>
    <name evidence="4" type="ORF">SY89_03066</name>
</gene>
<dbReference type="InterPro" id="IPR058603">
    <property type="entry name" value="DUF8167_2nd"/>
</dbReference>
<dbReference type="InterPro" id="IPR036721">
    <property type="entry name" value="RCK_C_sf"/>
</dbReference>
<dbReference type="PATRIC" id="fig|699431.3.peg.3125"/>
<dbReference type="OrthoDB" id="157524at2157"/>
<accession>A0A0P7H1J7</accession>
<keyword evidence="5" id="KW-1185">Reference proteome</keyword>
<dbReference type="GO" id="GO:0008324">
    <property type="term" value="F:monoatomic cation transmembrane transporter activity"/>
    <property type="evidence" value="ECO:0007669"/>
    <property type="project" value="InterPro"/>
</dbReference>
<reference evidence="5" key="1">
    <citation type="submission" date="2013-11" db="EMBL/GenBank/DDBJ databases">
        <authorList>
            <person name="Hoang H.T."/>
            <person name="Killian M.L."/>
            <person name="Madson D.M."/>
            <person name="Arruda P.H.E."/>
            <person name="Sun D."/>
            <person name="Schwartz K.J."/>
            <person name="Yoon K."/>
        </authorList>
    </citation>
    <scope>NUCLEOTIDE SEQUENCE [LARGE SCALE GENOMIC DNA]</scope>
    <source>
        <strain evidence="5">CDK2</strain>
    </source>
</reference>
<keyword evidence="2" id="KW-0812">Transmembrane</keyword>
<sequence>MASFPLQILLGVYLGLVTGIVPALVAWVLGFTFKYFTNVSIPGFGVVVLALAIAGVNGGLLALNDRAIVGGANGVAILVAIVVVLMLSMYAHAKGDQMGAATPKRLTLKKLADRTLSADVVDLVGGRGEVSLQITGDVGDMEGYPPLPGELRRAIREASIALPADLPISELEHRAEDRLRSEFDLANASVRIDERGHATVAAAPPTAGLSKRVPAGKRAVSLTTMVPTGTAAGDEVTIRTRDATYEGTVVSVRPAKEGSGEPAATDGGTEAEAPSPPVAKTAAGGRDRVTVAVSRETAGVLLEHEVTGLSVRSRGERREFELLALLRRSGKRLRRVTVREGGALDGHGLGEVGVHSQYGVVVLAARGDGGWTLVPGGGYVPAAGEELFVVGTPADLDAFAGVAA</sequence>
<dbReference type="Gene3D" id="3.30.70.1450">
    <property type="entry name" value="Regulator of K+ conductance, C-terminal domain"/>
    <property type="match status" value="1"/>
</dbReference>
<dbReference type="GO" id="GO:0006813">
    <property type="term" value="P:potassium ion transport"/>
    <property type="evidence" value="ECO:0007669"/>
    <property type="project" value="InterPro"/>
</dbReference>
<dbReference type="InterPro" id="IPR058480">
    <property type="entry name" value="DUF8167_N"/>
</dbReference>
<keyword evidence="2" id="KW-0472">Membrane</keyword>
<dbReference type="InterPro" id="IPR006037">
    <property type="entry name" value="RCK_C"/>
</dbReference>
<dbReference type="PROSITE" id="PS51202">
    <property type="entry name" value="RCK_C"/>
    <property type="match status" value="1"/>
</dbReference>
<evidence type="ECO:0000256" key="1">
    <source>
        <dbReference type="SAM" id="MobiDB-lite"/>
    </source>
</evidence>
<feature type="transmembrane region" description="Helical" evidence="2">
    <location>
        <begin position="41"/>
        <end position="62"/>
    </location>
</feature>
<keyword evidence="2" id="KW-1133">Transmembrane helix</keyword>
<name>A0A0P7H1J7_9EURY</name>
<dbReference type="AlphaFoldDB" id="A0A0P7H1J7"/>
<dbReference type="RefSeq" id="WP_054584597.1">
    <property type="nucleotide sequence ID" value="NZ_LGUC01000001.1"/>
</dbReference>
<dbReference type="SUPFAM" id="SSF116726">
    <property type="entry name" value="TrkA C-terminal domain-like"/>
    <property type="match status" value="1"/>
</dbReference>
<proteinExistence type="predicted"/>
<dbReference type="Pfam" id="PF26503">
    <property type="entry name" value="DUF8167_3rd"/>
    <property type="match status" value="1"/>
</dbReference>
<evidence type="ECO:0000259" key="3">
    <source>
        <dbReference type="PROSITE" id="PS51202"/>
    </source>
</evidence>
<feature type="transmembrane region" description="Helical" evidence="2">
    <location>
        <begin position="68"/>
        <end position="90"/>
    </location>
</feature>
<dbReference type="STRING" id="699431.SY89_03066"/>
<dbReference type="Pfam" id="PF26501">
    <property type="entry name" value="DUF8167"/>
    <property type="match status" value="1"/>
</dbReference>
<feature type="region of interest" description="Disordered" evidence="1">
    <location>
        <begin position="253"/>
        <end position="287"/>
    </location>
</feature>